<gene>
    <name evidence="3" type="ORF">SAMN02745244_03094</name>
</gene>
<dbReference type="Pfam" id="PF02616">
    <property type="entry name" value="SMC_ScpA"/>
    <property type="match status" value="1"/>
</dbReference>
<dbReference type="PANTHER" id="PTHR33969">
    <property type="entry name" value="SEGREGATION AND CONDENSATION PROTEIN A"/>
    <property type="match status" value="1"/>
</dbReference>
<evidence type="ECO:0000313" key="3">
    <source>
        <dbReference type="EMBL" id="SHJ71429.1"/>
    </source>
</evidence>
<accession>A0A1M6LJT9</accession>
<keyword evidence="4" id="KW-1185">Reference proteome</keyword>
<dbReference type="GO" id="GO:0007059">
    <property type="term" value="P:chromosome segregation"/>
    <property type="evidence" value="ECO:0007669"/>
    <property type="project" value="UniProtKB-KW"/>
</dbReference>
<evidence type="ECO:0000256" key="1">
    <source>
        <dbReference type="ARBA" id="ARBA00022829"/>
    </source>
</evidence>
<name>A0A1M6LJT9_9ACTN</name>
<evidence type="ECO:0000256" key="2">
    <source>
        <dbReference type="ARBA" id="ARBA00044777"/>
    </source>
</evidence>
<dbReference type="STRING" id="1123357.SAMN02745244_03094"/>
<evidence type="ECO:0000313" key="4">
    <source>
        <dbReference type="Proteomes" id="UP000184512"/>
    </source>
</evidence>
<dbReference type="InterPro" id="IPR003768">
    <property type="entry name" value="ScpA"/>
</dbReference>
<dbReference type="RefSeq" id="WP_073189945.1">
    <property type="nucleotide sequence ID" value="NZ_FQZG01000072.1"/>
</dbReference>
<dbReference type="PANTHER" id="PTHR33969:SF2">
    <property type="entry name" value="SEGREGATION AND CONDENSATION PROTEIN A"/>
    <property type="match status" value="1"/>
</dbReference>
<keyword evidence="1" id="KW-0159">Chromosome partition</keyword>
<sequence length="276" mass="30289">MSPAKVAEHGDRVAGFDVHLSNFEGPFDLLLTLIARRELDVTEVALSEVTDEFISQVRAGGKLWDLERTSSFLVVASTLLDLKAARLLPGGEATDPEDIAALEATDLLFARLLQYRAFKRLAEWIGSSMIAAESTHWRPGGLEEGFRAVLPEVELNLDISELADLAVRAMTPKARPTVELTHLHGNTVSLSEQVIQVARRLRLGGTATFRTLAAGCDRLTAVVRFLAVLELFRAGQLAFEQLAPLGELTLRWTAGEKEAVEVTDDYGPDPATWEER</sequence>
<dbReference type="Proteomes" id="UP000184512">
    <property type="component" value="Unassembled WGS sequence"/>
</dbReference>
<organism evidence="3 4">
    <name type="scientific">Tessaracoccus bendigoensis DSM 12906</name>
    <dbReference type="NCBI Taxonomy" id="1123357"/>
    <lineage>
        <taxon>Bacteria</taxon>
        <taxon>Bacillati</taxon>
        <taxon>Actinomycetota</taxon>
        <taxon>Actinomycetes</taxon>
        <taxon>Propionibacteriales</taxon>
        <taxon>Propionibacteriaceae</taxon>
        <taxon>Tessaracoccus</taxon>
    </lineage>
</organism>
<dbReference type="Gene3D" id="6.10.250.2410">
    <property type="match status" value="1"/>
</dbReference>
<dbReference type="AlphaFoldDB" id="A0A1M6LJT9"/>
<reference evidence="3 4" key="1">
    <citation type="submission" date="2016-11" db="EMBL/GenBank/DDBJ databases">
        <authorList>
            <person name="Jaros S."/>
            <person name="Januszkiewicz K."/>
            <person name="Wedrychowicz H."/>
        </authorList>
    </citation>
    <scope>NUCLEOTIDE SEQUENCE [LARGE SCALE GENOMIC DNA]</scope>
    <source>
        <strain evidence="3 4">DSM 12906</strain>
    </source>
</reference>
<dbReference type="OrthoDB" id="9811016at2"/>
<dbReference type="EMBL" id="FQZG01000072">
    <property type="protein sequence ID" value="SHJ71429.1"/>
    <property type="molecule type" value="Genomic_DNA"/>
</dbReference>
<protein>
    <recommendedName>
        <fullName evidence="2">Segregation and condensation protein A</fullName>
    </recommendedName>
</protein>
<proteinExistence type="predicted"/>